<name>A0ABT6JF83_9GAMM</name>
<proteinExistence type="predicted"/>
<evidence type="ECO:0000256" key="1">
    <source>
        <dbReference type="SAM" id="Phobius"/>
    </source>
</evidence>
<dbReference type="RefSeq" id="WP_280599041.1">
    <property type="nucleotide sequence ID" value="NZ_JARXRN010000011.1"/>
</dbReference>
<dbReference type="InterPro" id="IPR018649">
    <property type="entry name" value="SHOCT"/>
</dbReference>
<keyword evidence="1" id="KW-0472">Membrane</keyword>
<evidence type="ECO:0000313" key="3">
    <source>
        <dbReference type="EMBL" id="MDH5829078.1"/>
    </source>
</evidence>
<dbReference type="Pfam" id="PF09851">
    <property type="entry name" value="SHOCT"/>
    <property type="match status" value="1"/>
</dbReference>
<keyword evidence="1" id="KW-0812">Transmembrane</keyword>
<evidence type="ECO:0000313" key="4">
    <source>
        <dbReference type="Proteomes" id="UP001156831"/>
    </source>
</evidence>
<reference evidence="3 4" key="1">
    <citation type="submission" date="2023-04" db="EMBL/GenBank/DDBJ databases">
        <title>Luteimonas sp. M1R5S18.</title>
        <authorList>
            <person name="Sun J.-Q."/>
        </authorList>
    </citation>
    <scope>NUCLEOTIDE SEQUENCE [LARGE SCALE GENOMIC DNA]</scope>
    <source>
        <strain evidence="3 4">M1R5S18</strain>
    </source>
</reference>
<sequence length="88" mass="9770">MGSFSMWHWLILFLLVAIPAALIGAMVWLMRRLSRRKHGSAERPPTAGGEATPAGVDARLKRLDALLRAGDITRDEYERQRASIIASV</sequence>
<keyword evidence="1" id="KW-1133">Transmembrane helix</keyword>
<gene>
    <name evidence="3" type="ORF">QFW80_00875</name>
</gene>
<keyword evidence="4" id="KW-1185">Reference proteome</keyword>
<dbReference type="EMBL" id="JARXRN010000011">
    <property type="protein sequence ID" value="MDH5829078.1"/>
    <property type="molecule type" value="Genomic_DNA"/>
</dbReference>
<feature type="domain" description="SHOCT" evidence="2">
    <location>
        <begin position="58"/>
        <end position="82"/>
    </location>
</feature>
<evidence type="ECO:0000259" key="2">
    <source>
        <dbReference type="Pfam" id="PF09851"/>
    </source>
</evidence>
<protein>
    <submittedName>
        <fullName evidence="3">SHOCT domain-containing protein</fullName>
    </submittedName>
</protein>
<accession>A0ABT6JF83</accession>
<comment type="caution">
    <text evidence="3">The sequence shown here is derived from an EMBL/GenBank/DDBJ whole genome shotgun (WGS) entry which is preliminary data.</text>
</comment>
<feature type="transmembrane region" description="Helical" evidence="1">
    <location>
        <begin position="6"/>
        <end position="29"/>
    </location>
</feature>
<dbReference type="Proteomes" id="UP001156831">
    <property type="component" value="Unassembled WGS sequence"/>
</dbReference>
<organism evidence="3 4">
    <name type="scientific">Luteimonas rhizosphaericola</name>
    <dbReference type="NCBI Taxonomy" id="3042024"/>
    <lineage>
        <taxon>Bacteria</taxon>
        <taxon>Pseudomonadati</taxon>
        <taxon>Pseudomonadota</taxon>
        <taxon>Gammaproteobacteria</taxon>
        <taxon>Lysobacterales</taxon>
        <taxon>Lysobacteraceae</taxon>
        <taxon>Luteimonas</taxon>
    </lineage>
</organism>